<dbReference type="InterPro" id="IPR052539">
    <property type="entry name" value="MGD_biosynthesis_adapter"/>
</dbReference>
<dbReference type="InterPro" id="IPR004435">
    <property type="entry name" value="MobB_dom"/>
</dbReference>
<organism evidence="2 3">
    <name type="scientific">Aminomonas paucivorans DSM 12260</name>
    <dbReference type="NCBI Taxonomy" id="584708"/>
    <lineage>
        <taxon>Bacteria</taxon>
        <taxon>Thermotogati</taxon>
        <taxon>Synergistota</taxon>
        <taxon>Synergistia</taxon>
        <taxon>Synergistales</taxon>
        <taxon>Synergistaceae</taxon>
        <taxon>Aminomonas</taxon>
    </lineage>
</organism>
<evidence type="ECO:0000259" key="1">
    <source>
        <dbReference type="Pfam" id="PF03205"/>
    </source>
</evidence>
<gene>
    <name evidence="2" type="ORF">Apau_1702</name>
</gene>
<dbReference type="SUPFAM" id="SSF52540">
    <property type="entry name" value="P-loop containing nucleoside triphosphate hydrolases"/>
    <property type="match status" value="1"/>
</dbReference>
<dbReference type="eggNOG" id="COG1763">
    <property type="taxonomic scope" value="Bacteria"/>
</dbReference>
<dbReference type="STRING" id="584708.Apau_1702"/>
<dbReference type="RefSeq" id="WP_006301340.1">
    <property type="nucleotide sequence ID" value="NZ_CM001022.1"/>
</dbReference>
<reference evidence="2 3" key="1">
    <citation type="journal article" date="2010" name="Stand. Genomic Sci.">
        <title>Non-contiguous finished genome sequence of Aminomonas paucivorans type strain (GLU-3).</title>
        <authorList>
            <person name="Pitluck S."/>
            <person name="Yasawong M."/>
            <person name="Held B."/>
            <person name="Lapidus A."/>
            <person name="Nolan M."/>
            <person name="Copeland A."/>
            <person name="Lucas S."/>
            <person name="Del Rio T.G."/>
            <person name="Tice H."/>
            <person name="Cheng J.F."/>
            <person name="Chertkov O."/>
            <person name="Goodwin L."/>
            <person name="Tapia R."/>
            <person name="Han C."/>
            <person name="Liolios K."/>
            <person name="Ivanova N."/>
            <person name="Mavromatis K."/>
            <person name="Ovchinnikova G."/>
            <person name="Pati A."/>
            <person name="Chen A."/>
            <person name="Palaniappan K."/>
            <person name="Land M."/>
            <person name="Hauser L."/>
            <person name="Chang Y.J."/>
            <person name="Jeffries C.D."/>
            <person name="Pukall R."/>
            <person name="Spring S."/>
            <person name="Rohde M."/>
            <person name="Sikorski J."/>
            <person name="Goker M."/>
            <person name="Woyke T."/>
            <person name="Bristow J."/>
            <person name="Eisen J.A."/>
            <person name="Markowitz V."/>
            <person name="Hugenholtz P."/>
            <person name="Kyrpides N.C."/>
            <person name="Klenk H.P."/>
        </authorList>
    </citation>
    <scope>NUCLEOTIDE SEQUENCE [LARGE SCALE GENOMIC DNA]</scope>
    <source>
        <strain evidence="2 3">DSM 12260</strain>
    </source>
</reference>
<evidence type="ECO:0000313" key="3">
    <source>
        <dbReference type="Proteomes" id="UP000005096"/>
    </source>
</evidence>
<proteinExistence type="predicted"/>
<dbReference type="Pfam" id="PF03205">
    <property type="entry name" value="MobB"/>
    <property type="match status" value="1"/>
</dbReference>
<dbReference type="HOGENOM" id="CLU_068199_0_2_0"/>
<dbReference type="PaxDb" id="584708-Apau_1702"/>
<dbReference type="Gene3D" id="3.40.50.300">
    <property type="entry name" value="P-loop containing nucleotide triphosphate hydrolases"/>
    <property type="match status" value="1"/>
</dbReference>
<dbReference type="PANTHER" id="PTHR40072">
    <property type="entry name" value="MOLYBDOPTERIN-GUANINE DINUCLEOTIDE BIOSYNTHESIS ADAPTER PROTEIN-RELATED"/>
    <property type="match status" value="1"/>
</dbReference>
<dbReference type="PANTHER" id="PTHR40072:SF1">
    <property type="entry name" value="MOLYBDOPTERIN-GUANINE DINUCLEOTIDE BIOSYNTHESIS ADAPTER PROTEIN"/>
    <property type="match status" value="1"/>
</dbReference>
<dbReference type="EMBL" id="CM001022">
    <property type="protein sequence ID" value="EFQ24120.1"/>
    <property type="molecule type" value="Genomic_DNA"/>
</dbReference>
<dbReference type="GO" id="GO:0005525">
    <property type="term" value="F:GTP binding"/>
    <property type="evidence" value="ECO:0007669"/>
    <property type="project" value="InterPro"/>
</dbReference>
<dbReference type="GO" id="GO:0006777">
    <property type="term" value="P:Mo-molybdopterin cofactor biosynthetic process"/>
    <property type="evidence" value="ECO:0007669"/>
    <property type="project" value="InterPro"/>
</dbReference>
<dbReference type="InterPro" id="IPR027417">
    <property type="entry name" value="P-loop_NTPase"/>
</dbReference>
<feature type="domain" description="Molybdopterin-guanine dinucleotide biosynthesis protein B (MobB)" evidence="1">
    <location>
        <begin position="5"/>
        <end position="41"/>
    </location>
</feature>
<dbReference type="AlphaFoldDB" id="E3CV33"/>
<evidence type="ECO:0000313" key="2">
    <source>
        <dbReference type="EMBL" id="EFQ24120.1"/>
    </source>
</evidence>
<name>E3CV33_9BACT</name>
<protein>
    <submittedName>
        <fullName evidence="2">Molybdopterin-guanine dinucleotide biosynthesis-containing protein MobB region</fullName>
    </submittedName>
</protein>
<accession>E3CV33</accession>
<keyword evidence="3" id="KW-1185">Reference proteome</keyword>
<sequence length="221" mass="23823">MILLVGVCGYKDSGKTTLCREILERLEARGVRTGYVKRTAEPVLSPVGTDSGGVLGDRGDAVLWGPDGIRYEAGSPEEDPRRWVGRFFADRDLVLLEGGKEIPVPKIWVRAPGHPVPEGIPGVLGVYDRTVPGDGVTLFGPDTLGHLVDRFEGMLPDRENRSCRVFVEGRPLPMKGFVAGFVRGGLLGMLRSLKGVELSQGWVSVGVRAEEDGGSEKTELG</sequence>
<dbReference type="Proteomes" id="UP000005096">
    <property type="component" value="Chromosome"/>
</dbReference>